<dbReference type="AlphaFoldDB" id="C7Q8Y7"/>
<evidence type="ECO:0000256" key="6">
    <source>
        <dbReference type="ARBA" id="ARBA00022840"/>
    </source>
</evidence>
<name>C7Q8Y7_CATAD</name>
<feature type="binding site" evidence="7">
    <location>
        <position position="36"/>
    </location>
    <ligand>
        <name>ATP</name>
        <dbReference type="ChEBI" id="CHEBI:30616"/>
    </ligand>
</feature>
<dbReference type="InterPro" id="IPR017441">
    <property type="entry name" value="Protein_kinase_ATP_BS"/>
</dbReference>
<dbReference type="PANTHER" id="PTHR43289">
    <property type="entry name" value="MITOGEN-ACTIVATED PROTEIN KINASE KINASE KINASE 20-RELATED"/>
    <property type="match status" value="1"/>
</dbReference>
<dbReference type="Pfam" id="PF00069">
    <property type="entry name" value="Pkinase"/>
    <property type="match status" value="1"/>
</dbReference>
<evidence type="ECO:0000256" key="8">
    <source>
        <dbReference type="SAM" id="MobiDB-lite"/>
    </source>
</evidence>
<dbReference type="InterPro" id="IPR008271">
    <property type="entry name" value="Ser/Thr_kinase_AS"/>
</dbReference>
<accession>C7Q8Y7</accession>
<dbReference type="Gene3D" id="1.10.510.10">
    <property type="entry name" value="Transferase(Phosphotransferase) domain 1"/>
    <property type="match status" value="1"/>
</dbReference>
<dbReference type="GO" id="GO:0005524">
    <property type="term" value="F:ATP binding"/>
    <property type="evidence" value="ECO:0007669"/>
    <property type="project" value="UniProtKB-UniRule"/>
</dbReference>
<evidence type="ECO:0000256" key="4">
    <source>
        <dbReference type="ARBA" id="ARBA00022741"/>
    </source>
</evidence>
<keyword evidence="2 10" id="KW-0723">Serine/threonine-protein kinase</keyword>
<proteinExistence type="predicted"/>
<organism evidence="10 11">
    <name type="scientific">Catenulispora acidiphila (strain DSM 44928 / JCM 14897 / NBRC 102108 / NRRL B-24433 / ID139908)</name>
    <dbReference type="NCBI Taxonomy" id="479433"/>
    <lineage>
        <taxon>Bacteria</taxon>
        <taxon>Bacillati</taxon>
        <taxon>Actinomycetota</taxon>
        <taxon>Actinomycetes</taxon>
        <taxon>Catenulisporales</taxon>
        <taxon>Catenulisporaceae</taxon>
        <taxon>Catenulispora</taxon>
    </lineage>
</organism>
<dbReference type="RefSeq" id="WP_012787600.1">
    <property type="nucleotide sequence ID" value="NC_013131.1"/>
</dbReference>
<dbReference type="STRING" id="479433.Caci_3401"/>
<evidence type="ECO:0000256" key="7">
    <source>
        <dbReference type="PROSITE-ProRule" id="PRU10141"/>
    </source>
</evidence>
<keyword evidence="6 7" id="KW-0067">ATP-binding</keyword>
<evidence type="ECO:0000256" key="5">
    <source>
        <dbReference type="ARBA" id="ARBA00022777"/>
    </source>
</evidence>
<dbReference type="HOGENOM" id="CLU_000288_63_44_11"/>
<keyword evidence="5 10" id="KW-0418">Kinase</keyword>
<evidence type="ECO:0000313" key="11">
    <source>
        <dbReference type="Proteomes" id="UP000000851"/>
    </source>
</evidence>
<dbReference type="PANTHER" id="PTHR43289:SF6">
    <property type="entry name" value="SERINE_THREONINE-PROTEIN KINASE NEKL-3"/>
    <property type="match status" value="1"/>
</dbReference>
<feature type="region of interest" description="Disordered" evidence="8">
    <location>
        <begin position="366"/>
        <end position="460"/>
    </location>
</feature>
<dbReference type="GO" id="GO:0004674">
    <property type="term" value="F:protein serine/threonine kinase activity"/>
    <property type="evidence" value="ECO:0007669"/>
    <property type="project" value="UniProtKB-KW"/>
</dbReference>
<evidence type="ECO:0000313" key="10">
    <source>
        <dbReference type="EMBL" id="ACU72307.1"/>
    </source>
</evidence>
<dbReference type="SUPFAM" id="SSF56112">
    <property type="entry name" value="Protein kinase-like (PK-like)"/>
    <property type="match status" value="1"/>
</dbReference>
<evidence type="ECO:0000256" key="2">
    <source>
        <dbReference type="ARBA" id="ARBA00022527"/>
    </source>
</evidence>
<dbReference type="InterPro" id="IPR011009">
    <property type="entry name" value="Kinase-like_dom_sf"/>
</dbReference>
<protein>
    <recommendedName>
        <fullName evidence="1">non-specific serine/threonine protein kinase</fullName>
        <ecNumber evidence="1">2.7.11.1</ecNumber>
    </recommendedName>
</protein>
<keyword evidence="3" id="KW-0808">Transferase</keyword>
<evidence type="ECO:0000256" key="1">
    <source>
        <dbReference type="ARBA" id="ARBA00012513"/>
    </source>
</evidence>
<dbReference type="Proteomes" id="UP000000851">
    <property type="component" value="Chromosome"/>
</dbReference>
<feature type="compositionally biased region" description="Low complexity" evidence="8">
    <location>
        <begin position="366"/>
        <end position="407"/>
    </location>
</feature>
<sequence length="460" mass="46622">MDVGERYVLGRVIGEGATARVHEAEDTVLRREVAVKVFRDMDIGDSTSGRVDEETRILTRLAHPHLLPVYDSGRDADAHRFIVMPLVRGTTLAKLLAEGPIDPREVKRIGAALAGALAHIHARGIVHRDIKPSNVLLAEDGTPYLADFGFAHAVDGPALTATDCIVGTAGYLAPEQAEGFAVTPAVDIYALGLVLLEALTGEREYQGTPLERATANALRAPRIPARLGPGWLKVLRTMTAKTAAARPTADEVSTLVDAGEDTLPAPTAVGDTMELAETGSRGGLLAGASEPGSADWADWAHGSGAAAASVRAATADAAPARAADVTRRQPRRRLALLGAAACTAAAVVGLGADWLSSGASADTVGPSVTAPGAGAAGPQQSTVPSTGSTSPPSPAGPASSTDPGGSALPASAAHKPPSQSLSAPPPTTPPPTTPAQGPAPTKCPPGGGSKGNGHEKHKCP</sequence>
<evidence type="ECO:0000256" key="3">
    <source>
        <dbReference type="ARBA" id="ARBA00022679"/>
    </source>
</evidence>
<gene>
    <name evidence="10" type="ordered locus">Caci_3401</name>
</gene>
<dbReference type="KEGG" id="cai:Caci_3401"/>
<dbReference type="eggNOG" id="COG0515">
    <property type="taxonomic scope" value="Bacteria"/>
</dbReference>
<evidence type="ECO:0000259" key="9">
    <source>
        <dbReference type="PROSITE" id="PS50011"/>
    </source>
</evidence>
<feature type="compositionally biased region" description="Pro residues" evidence="8">
    <location>
        <begin position="423"/>
        <end position="433"/>
    </location>
</feature>
<dbReference type="PROSITE" id="PS00108">
    <property type="entry name" value="PROTEIN_KINASE_ST"/>
    <property type="match status" value="1"/>
</dbReference>
<dbReference type="EMBL" id="CP001700">
    <property type="protein sequence ID" value="ACU72307.1"/>
    <property type="molecule type" value="Genomic_DNA"/>
</dbReference>
<feature type="domain" description="Protein kinase" evidence="9">
    <location>
        <begin position="7"/>
        <end position="263"/>
    </location>
</feature>
<dbReference type="PROSITE" id="PS00107">
    <property type="entry name" value="PROTEIN_KINASE_ATP"/>
    <property type="match status" value="1"/>
</dbReference>
<keyword evidence="4 7" id="KW-0547">Nucleotide-binding</keyword>
<dbReference type="InterPro" id="IPR000719">
    <property type="entry name" value="Prot_kinase_dom"/>
</dbReference>
<reference evidence="10 11" key="1">
    <citation type="journal article" date="2009" name="Stand. Genomic Sci.">
        <title>Complete genome sequence of Catenulispora acidiphila type strain (ID 139908).</title>
        <authorList>
            <person name="Copeland A."/>
            <person name="Lapidus A."/>
            <person name="Glavina Del Rio T."/>
            <person name="Nolan M."/>
            <person name="Lucas S."/>
            <person name="Chen F."/>
            <person name="Tice H."/>
            <person name="Cheng J.F."/>
            <person name="Bruce D."/>
            <person name="Goodwin L."/>
            <person name="Pitluck S."/>
            <person name="Mikhailova N."/>
            <person name="Pati A."/>
            <person name="Ivanova N."/>
            <person name="Mavromatis K."/>
            <person name="Chen A."/>
            <person name="Palaniappan K."/>
            <person name="Chain P."/>
            <person name="Land M."/>
            <person name="Hauser L."/>
            <person name="Chang Y.J."/>
            <person name="Jeffries C.D."/>
            <person name="Chertkov O."/>
            <person name="Brettin T."/>
            <person name="Detter J.C."/>
            <person name="Han C."/>
            <person name="Ali Z."/>
            <person name="Tindall B.J."/>
            <person name="Goker M."/>
            <person name="Bristow J."/>
            <person name="Eisen J.A."/>
            <person name="Markowitz V."/>
            <person name="Hugenholtz P."/>
            <person name="Kyrpides N.C."/>
            <person name="Klenk H.P."/>
        </authorList>
    </citation>
    <scope>NUCLEOTIDE SEQUENCE [LARGE SCALE GENOMIC DNA]</scope>
    <source>
        <strain evidence="11">DSM 44928 / JCM 14897 / NBRC 102108 / NRRL B-24433 / ID139908</strain>
    </source>
</reference>
<dbReference type="CDD" id="cd14014">
    <property type="entry name" value="STKc_PknB_like"/>
    <property type="match status" value="1"/>
</dbReference>
<dbReference type="PROSITE" id="PS50011">
    <property type="entry name" value="PROTEIN_KINASE_DOM"/>
    <property type="match status" value="1"/>
</dbReference>
<dbReference type="InParanoid" id="C7Q8Y7"/>
<dbReference type="EC" id="2.7.11.1" evidence="1"/>
<keyword evidence="11" id="KW-1185">Reference proteome</keyword>
<dbReference type="SMART" id="SM00220">
    <property type="entry name" value="S_TKc"/>
    <property type="match status" value="1"/>
</dbReference>